<protein>
    <submittedName>
        <fullName evidence="2">Uncharacterized protein</fullName>
    </submittedName>
</protein>
<dbReference type="EMBL" id="BAAAVA010000022">
    <property type="protein sequence ID" value="GAA2923037.1"/>
    <property type="molecule type" value="Genomic_DNA"/>
</dbReference>
<feature type="region of interest" description="Disordered" evidence="1">
    <location>
        <begin position="1"/>
        <end position="37"/>
    </location>
</feature>
<reference evidence="2 3" key="1">
    <citation type="journal article" date="2019" name="Int. J. Syst. Evol. Microbiol.">
        <title>The Global Catalogue of Microorganisms (GCM) 10K type strain sequencing project: providing services to taxonomists for standard genome sequencing and annotation.</title>
        <authorList>
            <consortium name="The Broad Institute Genomics Platform"/>
            <consortium name="The Broad Institute Genome Sequencing Center for Infectious Disease"/>
            <person name="Wu L."/>
            <person name="Ma J."/>
        </authorList>
    </citation>
    <scope>NUCLEOTIDE SEQUENCE [LARGE SCALE GENOMIC DNA]</scope>
    <source>
        <strain evidence="2 3">JCM 9650</strain>
    </source>
</reference>
<evidence type="ECO:0000313" key="3">
    <source>
        <dbReference type="Proteomes" id="UP001501423"/>
    </source>
</evidence>
<gene>
    <name evidence="2" type="ORF">GCM10010478_24360</name>
</gene>
<evidence type="ECO:0000256" key="1">
    <source>
        <dbReference type="SAM" id="MobiDB-lite"/>
    </source>
</evidence>
<evidence type="ECO:0000313" key="2">
    <source>
        <dbReference type="EMBL" id="GAA2923037.1"/>
    </source>
</evidence>
<name>A0ABN3WQ22_9ACTN</name>
<accession>A0ABN3WQ22</accession>
<sequence>MSVTPGTRTDLSRSPSATRTAAGSGSTLVGGTDGSSVEDMRQCYETITSWFMCSASQDGMATESGVS</sequence>
<keyword evidence="3" id="KW-1185">Reference proteome</keyword>
<dbReference type="Proteomes" id="UP001501423">
    <property type="component" value="Unassembled WGS sequence"/>
</dbReference>
<comment type="caution">
    <text evidence="2">The sequence shown here is derived from an EMBL/GenBank/DDBJ whole genome shotgun (WGS) entry which is preliminary data.</text>
</comment>
<feature type="compositionally biased region" description="Polar residues" evidence="1">
    <location>
        <begin position="1"/>
        <end position="29"/>
    </location>
</feature>
<organism evidence="2 3">
    <name type="scientific">Streptomyces erythrogriseus</name>
    <dbReference type="NCBI Taxonomy" id="284027"/>
    <lineage>
        <taxon>Bacteria</taxon>
        <taxon>Bacillati</taxon>
        <taxon>Actinomycetota</taxon>
        <taxon>Actinomycetes</taxon>
        <taxon>Kitasatosporales</taxon>
        <taxon>Streptomycetaceae</taxon>
        <taxon>Streptomyces</taxon>
        <taxon>Streptomyces griseoincarnatus group</taxon>
    </lineage>
</organism>
<proteinExistence type="predicted"/>